<dbReference type="GO" id="GO:0005375">
    <property type="term" value="F:copper ion transmembrane transporter activity"/>
    <property type="evidence" value="ECO:0007669"/>
    <property type="project" value="UniProtKB-UniRule"/>
</dbReference>
<comment type="subcellular location">
    <subcellularLocation>
        <location evidence="4">Membrane</location>
        <topology evidence="4">Multi-pass membrane protein</topology>
    </subcellularLocation>
</comment>
<dbReference type="PANTHER" id="PTHR12483:SF115">
    <property type="entry name" value="COPPER TRANSPORT PROTEIN"/>
    <property type="match status" value="1"/>
</dbReference>
<keyword evidence="4" id="KW-0406">Ion transport</keyword>
<dbReference type="Pfam" id="PF04145">
    <property type="entry name" value="Ctr"/>
    <property type="match status" value="1"/>
</dbReference>
<keyword evidence="4" id="KW-0186">Copper</keyword>
<dbReference type="WBParaSite" id="SBAD_0000611501-mRNA-1">
    <property type="protein sequence ID" value="SBAD_0000611501-mRNA-1"/>
    <property type="gene ID" value="SBAD_0000611501"/>
</dbReference>
<organism evidence="7">
    <name type="scientific">Soboliphyme baturini</name>
    <dbReference type="NCBI Taxonomy" id="241478"/>
    <lineage>
        <taxon>Eukaryota</taxon>
        <taxon>Metazoa</taxon>
        <taxon>Ecdysozoa</taxon>
        <taxon>Nematoda</taxon>
        <taxon>Enoplea</taxon>
        <taxon>Dorylaimia</taxon>
        <taxon>Dioctophymatida</taxon>
        <taxon>Dioctophymatoidea</taxon>
        <taxon>Soboliphymatidae</taxon>
        <taxon>Soboliphyme</taxon>
    </lineage>
</organism>
<evidence type="ECO:0000313" key="6">
    <source>
        <dbReference type="Proteomes" id="UP000270296"/>
    </source>
</evidence>
<keyword evidence="3 4" id="KW-0472">Membrane</keyword>
<sequence>MKKCFPHILGNLSDTLICIVTRGKQLARSSLIFSTGGITGSASTTPKPFQHYDLGYESLLLPKEMLRPNCISWSHLLQTLLQMLQIVISYFLMLIFMTYNVWLCLAIVVGSGVGYFLFGFERSPLSFQAETCH</sequence>
<evidence type="ECO:0000256" key="2">
    <source>
        <dbReference type="ARBA" id="ARBA00022989"/>
    </source>
</evidence>
<reference evidence="5 6" key="2">
    <citation type="submission" date="2018-11" db="EMBL/GenBank/DDBJ databases">
        <authorList>
            <consortium name="Pathogen Informatics"/>
        </authorList>
    </citation>
    <scope>NUCLEOTIDE SEQUENCE [LARGE SCALE GENOMIC DNA]</scope>
</reference>
<dbReference type="InterPro" id="IPR007274">
    <property type="entry name" value="Cop_transporter"/>
</dbReference>
<evidence type="ECO:0000256" key="4">
    <source>
        <dbReference type="RuleBase" id="RU367022"/>
    </source>
</evidence>
<dbReference type="GO" id="GO:0016020">
    <property type="term" value="C:membrane"/>
    <property type="evidence" value="ECO:0007669"/>
    <property type="project" value="UniProtKB-SubCell"/>
</dbReference>
<dbReference type="EMBL" id="UZAM01009318">
    <property type="protein sequence ID" value="VDP08553.1"/>
    <property type="molecule type" value="Genomic_DNA"/>
</dbReference>
<keyword evidence="4" id="KW-0187">Copper transport</keyword>
<dbReference type="PANTHER" id="PTHR12483">
    <property type="entry name" value="SOLUTE CARRIER FAMILY 31 COPPER TRANSPORTERS"/>
    <property type="match status" value="1"/>
</dbReference>
<keyword evidence="4" id="KW-0813">Transport</keyword>
<evidence type="ECO:0000313" key="5">
    <source>
        <dbReference type="EMBL" id="VDP08553.1"/>
    </source>
</evidence>
<proteinExistence type="inferred from homology"/>
<dbReference type="OrthoDB" id="161814at2759"/>
<accession>A0A183IQI3</accession>
<reference evidence="7" key="1">
    <citation type="submission" date="2016-06" db="UniProtKB">
        <authorList>
            <consortium name="WormBaseParasite"/>
        </authorList>
    </citation>
    <scope>IDENTIFICATION</scope>
</reference>
<evidence type="ECO:0000256" key="3">
    <source>
        <dbReference type="ARBA" id="ARBA00023136"/>
    </source>
</evidence>
<dbReference type="AlphaFoldDB" id="A0A183IQI3"/>
<evidence type="ECO:0000313" key="7">
    <source>
        <dbReference type="WBParaSite" id="SBAD_0000611501-mRNA-1"/>
    </source>
</evidence>
<gene>
    <name evidence="5" type="ORF">SBAD_LOCUS5880</name>
</gene>
<keyword evidence="2" id="KW-1133">Transmembrane helix</keyword>
<name>A0A183IQI3_9BILA</name>
<protein>
    <recommendedName>
        <fullName evidence="4">Copper transport protein</fullName>
    </recommendedName>
</protein>
<evidence type="ECO:0000256" key="1">
    <source>
        <dbReference type="ARBA" id="ARBA00022692"/>
    </source>
</evidence>
<dbReference type="Proteomes" id="UP000270296">
    <property type="component" value="Unassembled WGS sequence"/>
</dbReference>
<comment type="similarity">
    <text evidence="4">Belongs to the copper transporter (Ctr) (TC 1.A.56) family. SLC31A subfamily.</text>
</comment>
<keyword evidence="1" id="KW-0812">Transmembrane</keyword>
<keyword evidence="6" id="KW-1185">Reference proteome</keyword>